<dbReference type="EMBL" id="LSRX01000332">
    <property type="protein sequence ID" value="OLQ00297.1"/>
    <property type="molecule type" value="Genomic_DNA"/>
</dbReference>
<dbReference type="InterPro" id="IPR038765">
    <property type="entry name" value="Papain-like_cys_pep_sf"/>
</dbReference>
<evidence type="ECO:0000259" key="4">
    <source>
        <dbReference type="PROSITE" id="PS50879"/>
    </source>
</evidence>
<protein>
    <submittedName>
        <fullName evidence="5">Glutamate--cysteine ligase</fullName>
    </submittedName>
</protein>
<keyword evidence="6" id="KW-1185">Reference proteome</keyword>
<dbReference type="Gene3D" id="3.90.70.80">
    <property type="match status" value="1"/>
</dbReference>
<dbReference type="InterPro" id="IPR004308">
    <property type="entry name" value="GCS"/>
</dbReference>
<accession>A0A1Q9DYS2</accession>
<feature type="compositionally biased region" description="Low complexity" evidence="1">
    <location>
        <begin position="2503"/>
        <end position="2517"/>
    </location>
</feature>
<feature type="domain" description="RNase H type-1" evidence="4">
    <location>
        <begin position="2235"/>
        <end position="2372"/>
    </location>
</feature>
<dbReference type="SUPFAM" id="SSF56672">
    <property type="entry name" value="DNA/RNA polymerases"/>
    <property type="match status" value="1"/>
</dbReference>
<dbReference type="CDD" id="cd22744">
    <property type="entry name" value="OTU"/>
    <property type="match status" value="1"/>
</dbReference>
<dbReference type="Gene3D" id="3.30.420.10">
    <property type="entry name" value="Ribonuclease H-like superfamily/Ribonuclease H"/>
    <property type="match status" value="1"/>
</dbReference>
<dbReference type="PANTHER" id="PTHR19446">
    <property type="entry name" value="REVERSE TRANSCRIPTASES"/>
    <property type="match status" value="1"/>
</dbReference>
<dbReference type="GO" id="GO:0006750">
    <property type="term" value="P:glutathione biosynthetic process"/>
    <property type="evidence" value="ECO:0007669"/>
    <property type="project" value="InterPro"/>
</dbReference>
<gene>
    <name evidence="5" type="primary">gcs-1</name>
    <name evidence="5" type="ORF">AK812_SmicGene17043</name>
</gene>
<dbReference type="Pfam" id="PF02338">
    <property type="entry name" value="OTU"/>
    <property type="match status" value="1"/>
</dbReference>
<dbReference type="SUPFAM" id="SSF56219">
    <property type="entry name" value="DNase I-like"/>
    <property type="match status" value="1"/>
</dbReference>
<dbReference type="Gene3D" id="3.60.10.10">
    <property type="entry name" value="Endonuclease/exonuclease/phosphatase"/>
    <property type="match status" value="1"/>
</dbReference>
<dbReference type="Pfam" id="PF00078">
    <property type="entry name" value="RVT_1"/>
    <property type="match status" value="1"/>
</dbReference>
<evidence type="ECO:0000259" key="3">
    <source>
        <dbReference type="PROSITE" id="PS50878"/>
    </source>
</evidence>
<evidence type="ECO:0000256" key="1">
    <source>
        <dbReference type="SAM" id="MobiDB-lite"/>
    </source>
</evidence>
<dbReference type="SUPFAM" id="SSF54001">
    <property type="entry name" value="Cysteine proteinases"/>
    <property type="match status" value="1"/>
</dbReference>
<dbReference type="InterPro" id="IPR043502">
    <property type="entry name" value="DNA/RNA_pol_sf"/>
</dbReference>
<dbReference type="GO" id="GO:0004523">
    <property type="term" value="F:RNA-DNA hybrid ribonuclease activity"/>
    <property type="evidence" value="ECO:0007669"/>
    <property type="project" value="InterPro"/>
</dbReference>
<feature type="compositionally biased region" description="Low complexity" evidence="1">
    <location>
        <begin position="1363"/>
        <end position="1372"/>
    </location>
</feature>
<dbReference type="PROSITE" id="PS50879">
    <property type="entry name" value="RNASE_H_1"/>
    <property type="match status" value="1"/>
</dbReference>
<dbReference type="InterPro" id="IPR000477">
    <property type="entry name" value="RT_dom"/>
</dbReference>
<evidence type="ECO:0000313" key="5">
    <source>
        <dbReference type="EMBL" id="OLQ00297.1"/>
    </source>
</evidence>
<dbReference type="InterPro" id="IPR003323">
    <property type="entry name" value="OTU_dom"/>
</dbReference>
<dbReference type="Proteomes" id="UP000186817">
    <property type="component" value="Unassembled WGS sequence"/>
</dbReference>
<dbReference type="PROSITE" id="PS50878">
    <property type="entry name" value="RT_POL"/>
    <property type="match status" value="1"/>
</dbReference>
<proteinExistence type="predicted"/>
<organism evidence="5 6">
    <name type="scientific">Symbiodinium microadriaticum</name>
    <name type="common">Dinoflagellate</name>
    <name type="synonym">Zooxanthella microadriatica</name>
    <dbReference type="NCBI Taxonomy" id="2951"/>
    <lineage>
        <taxon>Eukaryota</taxon>
        <taxon>Sar</taxon>
        <taxon>Alveolata</taxon>
        <taxon>Dinophyceae</taxon>
        <taxon>Suessiales</taxon>
        <taxon>Symbiodiniaceae</taxon>
        <taxon>Symbiodinium</taxon>
    </lineage>
</organism>
<dbReference type="Pfam" id="PF03074">
    <property type="entry name" value="GCS"/>
    <property type="match status" value="1"/>
</dbReference>
<dbReference type="InterPro" id="IPR036691">
    <property type="entry name" value="Endo/exonu/phosph_ase_sf"/>
</dbReference>
<keyword evidence="5" id="KW-0436">Ligase</keyword>
<comment type="caution">
    <text evidence="5">The sequence shown here is derived from an EMBL/GenBank/DDBJ whole genome shotgun (WGS) entry which is preliminary data.</text>
</comment>
<feature type="region of interest" description="Disordered" evidence="1">
    <location>
        <begin position="2596"/>
        <end position="2630"/>
    </location>
</feature>
<evidence type="ECO:0000259" key="2">
    <source>
        <dbReference type="PROSITE" id="PS50802"/>
    </source>
</evidence>
<name>A0A1Q9DYS2_SYMMI</name>
<feature type="region of interest" description="Disordered" evidence="1">
    <location>
        <begin position="825"/>
        <end position="949"/>
    </location>
</feature>
<feature type="domain" description="OTU" evidence="2">
    <location>
        <begin position="633"/>
        <end position="775"/>
    </location>
</feature>
<feature type="region of interest" description="Disordered" evidence="1">
    <location>
        <begin position="2496"/>
        <end position="2517"/>
    </location>
</feature>
<dbReference type="InterPro" id="IPR036397">
    <property type="entry name" value="RNaseH_sf"/>
</dbReference>
<dbReference type="InterPro" id="IPR012337">
    <property type="entry name" value="RNaseH-like_sf"/>
</dbReference>
<feature type="region of interest" description="Disordered" evidence="1">
    <location>
        <begin position="1358"/>
        <end position="1378"/>
    </location>
</feature>
<evidence type="ECO:0000313" key="6">
    <source>
        <dbReference type="Proteomes" id="UP000186817"/>
    </source>
</evidence>
<reference evidence="5 6" key="1">
    <citation type="submission" date="2016-02" db="EMBL/GenBank/DDBJ databases">
        <title>Genome analysis of coral dinoflagellate symbionts highlights evolutionary adaptations to a symbiotic lifestyle.</title>
        <authorList>
            <person name="Aranda M."/>
            <person name="Li Y."/>
            <person name="Liew Y.J."/>
            <person name="Baumgarten S."/>
            <person name="Simakov O."/>
            <person name="Wilson M."/>
            <person name="Piel J."/>
            <person name="Ashoor H."/>
            <person name="Bougouffa S."/>
            <person name="Bajic V.B."/>
            <person name="Ryu T."/>
            <person name="Ravasi T."/>
            <person name="Bayer T."/>
            <person name="Micklem G."/>
            <person name="Kim H."/>
            <person name="Bhak J."/>
            <person name="Lajeunesse T.C."/>
            <person name="Voolstra C.R."/>
        </authorList>
    </citation>
    <scope>NUCLEOTIDE SEQUENCE [LARGE SCALE GENOMIC DNA]</scope>
    <source>
        <strain evidence="5 6">CCMP2467</strain>
    </source>
</reference>
<feature type="compositionally biased region" description="Polar residues" evidence="1">
    <location>
        <begin position="865"/>
        <end position="875"/>
    </location>
</feature>
<dbReference type="GO" id="GO:0004357">
    <property type="term" value="F:glutamate-cysteine ligase activity"/>
    <property type="evidence" value="ECO:0007669"/>
    <property type="project" value="InterPro"/>
</dbReference>
<dbReference type="InterPro" id="IPR005135">
    <property type="entry name" value="Endo/exonuclease/phosphatase"/>
</dbReference>
<dbReference type="GO" id="GO:0003676">
    <property type="term" value="F:nucleic acid binding"/>
    <property type="evidence" value="ECO:0007669"/>
    <property type="project" value="InterPro"/>
</dbReference>
<dbReference type="SUPFAM" id="SSF53098">
    <property type="entry name" value="Ribonuclease H-like"/>
    <property type="match status" value="1"/>
</dbReference>
<feature type="compositionally biased region" description="Basic and acidic residues" evidence="1">
    <location>
        <begin position="163"/>
        <end position="173"/>
    </location>
</feature>
<sequence length="2682" mass="294071">MAPSSGGWQLRLQRQLQQMDAALKTETILCFAGRRAGMEDAELSQVSRTAVGVQGDGGDDGWSADSMMRALIARVAAAAARTSLQARNGILSFHRLPMRMGGGPGLDGLLEGIVAQLLPMITEMIQKAIAEALGQGLMPDAGSNAAGSATSLAEPKLKRHKGGGRDPKRKAPEATEPPSGRGAPRAEADSTSGGNRRVVRGKGAGGQPAVLTSVAPAAPADGGWQTVQRRKEEHEPFELRGQDWDVPIVPHDAIGRKLDDLPDGKPLEAVILASKTNLDTVRTILQGTSKPHRIMCVDLKKDGKERIPGKVGNQLRFKQADITTHFSQGTAAPRYAGKKAAAVTIAPTTTTTTVYIRIPAAFCSAERWKEIRGSPAKTVAAWAAEHRVILADSWGWVEETLPKQGKQLFGKARLAEKEMSSLLCCSGRGGIFVDCIRDAIPAQVQWLARIDNEPATAYLERGLRMSAQLGLASQGGRIGARSARDPNAAIPRIWVLPHVPADWGPPEVTQVLTQSFDDITLIHHRRTGREQLYRFRGKHKFGDRDIVPLQVQLEEDGNKNEITMWATIAPVKTPSNKQTWLRNQAVPLIEPKPPALKVTPVKAPQAQAGQESGEAQQPANMRAVSHRQLPDGVRIEEAPKDGSCFYHSMAQGLQWLTGKSFCHRDLRAKANQHIEKHLTEYLPEFDGQGPSHEKLREQHPGDDSAALKAYLKLAACESAYASNLEIKALSRIYNVCIVVVPRDPRFGIITFKESRRAKTIALWLTPKHVDLLLPADKDAKYPAELFTPSPGQIIDLRAGGRSSGDAASVCSAVSSAASQWTRASDAVSSALPAQVRSQAPSSRKRPRPEMSQAANQHESDAASIRTGTVWSSVPADSQKPRGKATTGKRTAPKTVWTSHRPPASTSRSVASGGAEATDVEDLHIPEVPAESSAARCRKDRAPDRFRTPQGPDMKYRMLFKCELCPFRATRVGANNMSALKAHHMNTCHDGAGQLPKTDSNQWFANRGKAEDFHWRCPLCRIGIKKVRSEISDSRIFQLQRMHKDQYHPEVSKSKWRVLKKAQKPTDSESRRRRAANLAKSNVKAIRLKLPPHLIPFTMPKAERLQRKGPVAERPITKLRRAGAPLAKFISLLTCNLARKGIATTDAVRAMLSQESVQIAAFQEADINPMSAAGFVAAWRRHHHQAVLSPVDSRGRHRVALTSSLPLRHVQLPDLSCADRVAAGVVVWPLSEGPTSVLVVSFYGYPGDAHRTSAAFESLMSSVATFGGPYVILGDFNITQTEGSLAAMLATGAIRAADDTGGSMHPNTNPTDTRRIDFAVAHPNLVASHVHTFRLPAVSDHGIVRVDFPTSCFPRSWQRPGFSTAPAPAEAPDTTPPDPEPEFSALLEAGQLDAAWTFLSDWADRALGISCPPCPRSAAWLPAPRPIPCGTPSALGHEPAPLCALRRLSRRLCQLEQQPWDTHLLSSIGRSLRRVRALAPELPHLDLVAPSEARICVDDLVATRQQQHRLLCLQRWKEKTALSSDTTLTWVKNRADLELRMQSPSPLHEVSIAQVHPADRVQQQGEEWTRKWQTPTTLPDCARFAQLLQDLPGHQLCNIDLEPSPAELRKATKQMRRRAPGPDGWTGDLLLRLPDPFWTSLAALWAQVIRTATVPSLWQRSIIVLLQKGHSASRPIALLPMVWRAGARVIARRLKSWICQWCDHRATGSAPGRSAIDMHRRILCAWRSGVRSYLQQDLSAFFDSLSVPVLKLALQHLGAPPALAPLLEAFYSRQLRLFAVDSYTSERWHRSHHGLLQGCPLSPFLSLTIGFLWAQHVARPGVEAGIYVDDRLLWFTGQEHSEEEARQALDRSDSFDSAAGLTCSCRKCHLITTVPRCPWRAEAEARGYQIGSILQFLGVDLCLESGEAVPLKLSLHKLQVRLRHTTNPAFSLEVRRQVIRSLVFPALFWAAGVAMPPLDTLEAIRQSIAAALRVSLTHEVPRVLAGQVLGWTLDVGWVADWSALSALTRTLVQQPEWHEHLSLQELALFRTSSLPGAMATLHRLQWSLDPQSRALERIDDAGRRRTYRLGEDSPAVLKQWLTEAHVVEATHNCGRVRRKNHRNDPSLAVGLDLPRPAVSCRFGFQGHRRVYAKATTRAERFAALACAGTGWHYRAKHSLPGQVQCFCEKLWPSRAHLLWSCPHFEAERSELPFPVDRVEERLLGRPIPEYPPAPATEEQALVPQLLQLFETAASAHQTSLLLATDGSSEHDIGASAVVCDSPYLEMASADSSEDQTPFRMELLAILGVLEALELSAHPPRHVTILVDCESAMKAICCPEASKYCILAARAHGAGAAARRRGVNWLLTWVPSHGKKPGFVAVELISQTASSGIRRLVTLKVITPHPRFLAFVANIRMRKGAKAEIPQEIPWQLASDGKECDDPVPGRIYLDAAAFGALADENGDVPGQPPLADVGRTASTPFWRSRVVGSSEACWVEAATDTRVDAFSDTWDDRHASLDLRTPSETEASAPRASRAATSPQVYLAETGPLREREAAVWQVYLAETGPLREREAAVWQEYNDVGATVHDPSLKRLLDGGVDPILARHVAHLFAQLGVDNAGSQEDPNRDAQRNWGTVRFKPPPATGQAWGRGNVGKECQSGRADRLAGGAQAAPTDFENAAAGSQRVVCIARVLAQMILEERLML</sequence>
<dbReference type="PROSITE" id="PS50802">
    <property type="entry name" value="OTU"/>
    <property type="match status" value="1"/>
</dbReference>
<feature type="region of interest" description="Disordered" evidence="1">
    <location>
        <begin position="142"/>
        <end position="236"/>
    </location>
</feature>
<feature type="domain" description="Reverse transcriptase" evidence="3">
    <location>
        <begin position="1646"/>
        <end position="1900"/>
    </location>
</feature>
<dbReference type="InterPro" id="IPR002156">
    <property type="entry name" value="RNaseH_domain"/>
</dbReference>
<dbReference type="Pfam" id="PF03372">
    <property type="entry name" value="Exo_endo_phos"/>
    <property type="match status" value="1"/>
</dbReference>
<dbReference type="OrthoDB" id="438399at2759"/>